<feature type="transmembrane region" description="Helical" evidence="6">
    <location>
        <begin position="316"/>
        <end position="333"/>
    </location>
</feature>
<dbReference type="InterPro" id="IPR001279">
    <property type="entry name" value="Metallo-B-lactamas"/>
</dbReference>
<accession>A0A1D8GC99</accession>
<dbReference type="InterPro" id="IPR004797">
    <property type="entry name" value="Competence_ComEC/Rec2"/>
</dbReference>
<evidence type="ECO:0000256" key="2">
    <source>
        <dbReference type="ARBA" id="ARBA00022475"/>
    </source>
</evidence>
<dbReference type="InterPro" id="IPR025405">
    <property type="entry name" value="DUF4131"/>
</dbReference>
<feature type="transmembrane region" description="Helical" evidence="6">
    <location>
        <begin position="369"/>
        <end position="389"/>
    </location>
</feature>
<dbReference type="EMBL" id="CP017269">
    <property type="protein sequence ID" value="AOT68543.1"/>
    <property type="molecule type" value="Genomic_DNA"/>
</dbReference>
<dbReference type="GO" id="GO:0030420">
    <property type="term" value="P:establishment of competence for transformation"/>
    <property type="evidence" value="ECO:0007669"/>
    <property type="project" value="InterPro"/>
</dbReference>
<evidence type="ECO:0000259" key="7">
    <source>
        <dbReference type="SMART" id="SM00849"/>
    </source>
</evidence>
<dbReference type="Pfam" id="PF03772">
    <property type="entry name" value="Competence"/>
    <property type="match status" value="1"/>
</dbReference>
<name>A0A1D8GC99_9FIRM</name>
<dbReference type="RefSeq" id="WP_069974119.1">
    <property type="nucleotide sequence ID" value="NZ_CP017269.1"/>
</dbReference>
<gene>
    <name evidence="8" type="ORF">Gferi_02400</name>
</gene>
<organism evidence="8 9">
    <name type="scientific">Geosporobacter ferrireducens</name>
    <dbReference type="NCBI Taxonomy" id="1424294"/>
    <lineage>
        <taxon>Bacteria</taxon>
        <taxon>Bacillati</taxon>
        <taxon>Bacillota</taxon>
        <taxon>Clostridia</taxon>
        <taxon>Peptostreptococcales</taxon>
        <taxon>Thermotaleaceae</taxon>
        <taxon>Geosporobacter</taxon>
    </lineage>
</organism>
<evidence type="ECO:0000256" key="5">
    <source>
        <dbReference type="ARBA" id="ARBA00023136"/>
    </source>
</evidence>
<reference evidence="8 9" key="1">
    <citation type="submission" date="2016-09" db="EMBL/GenBank/DDBJ databases">
        <title>Genomic analysis reveals versatility of anaerobic energy metabolism of Geosporobacter ferrireducens IRF9 of phylum Firmicutes.</title>
        <authorList>
            <person name="Kim S.-J."/>
        </authorList>
    </citation>
    <scope>NUCLEOTIDE SEQUENCE [LARGE SCALE GENOMIC DNA]</scope>
    <source>
        <strain evidence="8 9">IRF9</strain>
    </source>
</reference>
<dbReference type="PANTHER" id="PTHR30619">
    <property type="entry name" value="DNA INTERNALIZATION/COMPETENCE PROTEIN COMEC/REC2"/>
    <property type="match status" value="1"/>
</dbReference>
<sequence>MKRPMVWIACLYIGGIALQYQFYNGFQIIIFSMALTFTFGLFAGELNRYGVFGLLLIIALLGSLNFKNHYEYEGQLRHFVNQEITIIGDIWNQQAGTSIQYTVLSQEIHTVEKKTVVKEKLLIHVSKGEEAELPRLGDRVVLTGTLRIPERRRNPGMFDYHLYLKAKDTHTVMYLKPWQIGTIGEGQIPLFLKYIGKIKVSISEKIRQIFPEEEGNMLLAVLMGEKNLLEEKQQKIYRNTGIAHIFAVSGLHVGIIFIFLNKFLGKLRNSTRTIFILCCLWCYAAVTGFSPSVMRAAALISILICAPFLNRKYDSLSAIGTAAVLFLAFNPTLLMHVGFQLSFAAALSIALLYSPIYKQLGRVPDMPRQLLSASAAAQLGTMPLLAYHFNLLSPIALLLNIPVIFIIGYLVPLGFLTVVISFIYMTAAKLIGKIILLLIYGVNCLSQWAYQFPYSYFHVVSPSMFFMLIYYLILYISVSKNSYFLKKNKSIRQRAVFFIISIYFGIILILNIIPKNQEIIFVDVGQGDCTLIRTAEGKNILIDGGGSFRKDLEEEEEKDKFLIEFLLKNHISRIHMIILSHPHGDHMGGLFEVVRKMPVEALIVSKDTLQRSEWTPLQQDCQENRVKVVYAEKGDLMRIDEKTVFSVLSPGKELLRGSRDDANNNSLVVLLEHDGKRILFTGDIEEAMEQLLLQEYSSIPVDVLKVPHHGSRFSTTEDFLDRFPPRIAVIQVGRNNFGHPHPQVLDRLNHRNIDIYRNDQQGAIRMTIKNGDLQIHPMLDFR</sequence>
<keyword evidence="2" id="KW-1003">Cell membrane</keyword>
<evidence type="ECO:0000313" key="8">
    <source>
        <dbReference type="EMBL" id="AOT68543.1"/>
    </source>
</evidence>
<dbReference type="CDD" id="cd07731">
    <property type="entry name" value="ComA-like_MBL-fold"/>
    <property type="match status" value="1"/>
</dbReference>
<dbReference type="InterPro" id="IPR035681">
    <property type="entry name" value="ComA-like_MBL"/>
</dbReference>
<dbReference type="AlphaFoldDB" id="A0A1D8GC99"/>
<dbReference type="NCBIfam" id="TIGR00361">
    <property type="entry name" value="ComEC_Rec2"/>
    <property type="match status" value="1"/>
</dbReference>
<protein>
    <submittedName>
        <fullName evidence="8">DNA internalization-related competence protein ComEC/Rec2</fullName>
    </submittedName>
</protein>
<dbReference type="NCBIfam" id="TIGR00360">
    <property type="entry name" value="ComEC_N-term"/>
    <property type="match status" value="1"/>
</dbReference>
<evidence type="ECO:0000256" key="3">
    <source>
        <dbReference type="ARBA" id="ARBA00022692"/>
    </source>
</evidence>
<dbReference type="STRING" id="1424294.Gferi_02400"/>
<dbReference type="Pfam" id="PF13567">
    <property type="entry name" value="DUF4131"/>
    <property type="match status" value="1"/>
</dbReference>
<dbReference type="SMART" id="SM00849">
    <property type="entry name" value="Lactamase_B"/>
    <property type="match status" value="1"/>
</dbReference>
<dbReference type="SUPFAM" id="SSF56281">
    <property type="entry name" value="Metallo-hydrolase/oxidoreductase"/>
    <property type="match status" value="1"/>
</dbReference>
<feature type="transmembrane region" description="Helical" evidence="6">
    <location>
        <begin position="21"/>
        <end position="43"/>
    </location>
</feature>
<feature type="transmembrane region" description="Helical" evidence="6">
    <location>
        <begin position="430"/>
        <end position="450"/>
    </location>
</feature>
<feature type="transmembrane region" description="Helical" evidence="6">
    <location>
        <begin position="49"/>
        <end position="66"/>
    </location>
</feature>
<keyword evidence="3 6" id="KW-0812">Transmembrane</keyword>
<dbReference type="Proteomes" id="UP000095743">
    <property type="component" value="Chromosome"/>
</dbReference>
<keyword evidence="9" id="KW-1185">Reference proteome</keyword>
<dbReference type="Pfam" id="PF00753">
    <property type="entry name" value="Lactamase_B"/>
    <property type="match status" value="1"/>
</dbReference>
<dbReference type="KEGG" id="gfe:Gferi_02400"/>
<dbReference type="Gene3D" id="3.60.15.10">
    <property type="entry name" value="Ribonuclease Z/Hydroxyacylglutathione hydrolase-like"/>
    <property type="match status" value="1"/>
</dbReference>
<feature type="transmembrane region" description="Helical" evidence="6">
    <location>
        <begin position="395"/>
        <end position="423"/>
    </location>
</feature>
<feature type="transmembrane region" description="Helical" evidence="6">
    <location>
        <begin position="456"/>
        <end position="474"/>
    </location>
</feature>
<feature type="transmembrane region" description="Helical" evidence="6">
    <location>
        <begin position="242"/>
        <end position="261"/>
    </location>
</feature>
<evidence type="ECO:0000256" key="4">
    <source>
        <dbReference type="ARBA" id="ARBA00022989"/>
    </source>
</evidence>
<evidence type="ECO:0000313" key="9">
    <source>
        <dbReference type="Proteomes" id="UP000095743"/>
    </source>
</evidence>
<evidence type="ECO:0000256" key="1">
    <source>
        <dbReference type="ARBA" id="ARBA00004651"/>
    </source>
</evidence>
<evidence type="ECO:0000256" key="6">
    <source>
        <dbReference type="SAM" id="Phobius"/>
    </source>
</evidence>
<keyword evidence="4 6" id="KW-1133">Transmembrane helix</keyword>
<dbReference type="InterPro" id="IPR052159">
    <property type="entry name" value="Competence_DNA_uptake"/>
</dbReference>
<feature type="domain" description="Metallo-beta-lactamase" evidence="7">
    <location>
        <begin position="526"/>
        <end position="734"/>
    </location>
</feature>
<feature type="transmembrane region" description="Helical" evidence="6">
    <location>
        <begin position="273"/>
        <end position="304"/>
    </location>
</feature>
<proteinExistence type="predicted"/>
<keyword evidence="5 6" id="KW-0472">Membrane</keyword>
<feature type="transmembrane region" description="Helical" evidence="6">
    <location>
        <begin position="495"/>
        <end position="513"/>
    </location>
</feature>
<dbReference type="PANTHER" id="PTHR30619:SF1">
    <property type="entry name" value="RECOMBINATION PROTEIN 2"/>
    <property type="match status" value="1"/>
</dbReference>
<dbReference type="GO" id="GO:0005886">
    <property type="term" value="C:plasma membrane"/>
    <property type="evidence" value="ECO:0007669"/>
    <property type="project" value="UniProtKB-SubCell"/>
</dbReference>
<dbReference type="InterPro" id="IPR036866">
    <property type="entry name" value="RibonucZ/Hydroxyglut_hydro"/>
</dbReference>
<feature type="transmembrane region" description="Helical" evidence="6">
    <location>
        <begin position="339"/>
        <end position="357"/>
    </location>
</feature>
<comment type="subcellular location">
    <subcellularLocation>
        <location evidence="1">Cell membrane</location>
        <topology evidence="1">Multi-pass membrane protein</topology>
    </subcellularLocation>
</comment>
<dbReference type="OrthoDB" id="9761531at2"/>
<dbReference type="InterPro" id="IPR004477">
    <property type="entry name" value="ComEC_N"/>
</dbReference>